<keyword evidence="1" id="KW-1133">Transmembrane helix</keyword>
<dbReference type="EMBL" id="JARKNE010000003">
    <property type="protein sequence ID" value="KAK5839398.1"/>
    <property type="molecule type" value="Genomic_DNA"/>
</dbReference>
<name>A0ABR0QJG9_GOSAR</name>
<keyword evidence="1" id="KW-0472">Membrane</keyword>
<keyword evidence="1" id="KW-0812">Transmembrane</keyword>
<gene>
    <name evidence="2" type="ORF">PVK06_008179</name>
</gene>
<accession>A0ABR0QJG9</accession>
<sequence length="93" mass="10148">MPIGYIAHCMGLIGVEMMIFDLFLFIEYTKVQHLLRTIMLYCSDSGVFLGVDVKPSGLALSAEVCFGGMLAYGLGSWCPSVFSDDYVFVDSSG</sequence>
<proteinExistence type="predicted"/>
<organism evidence="2 3">
    <name type="scientific">Gossypium arboreum</name>
    <name type="common">Tree cotton</name>
    <name type="synonym">Gossypium nanking</name>
    <dbReference type="NCBI Taxonomy" id="29729"/>
    <lineage>
        <taxon>Eukaryota</taxon>
        <taxon>Viridiplantae</taxon>
        <taxon>Streptophyta</taxon>
        <taxon>Embryophyta</taxon>
        <taxon>Tracheophyta</taxon>
        <taxon>Spermatophyta</taxon>
        <taxon>Magnoliopsida</taxon>
        <taxon>eudicotyledons</taxon>
        <taxon>Gunneridae</taxon>
        <taxon>Pentapetalae</taxon>
        <taxon>rosids</taxon>
        <taxon>malvids</taxon>
        <taxon>Malvales</taxon>
        <taxon>Malvaceae</taxon>
        <taxon>Malvoideae</taxon>
        <taxon>Gossypium</taxon>
    </lineage>
</organism>
<keyword evidence="3" id="KW-1185">Reference proteome</keyword>
<dbReference type="Proteomes" id="UP001358586">
    <property type="component" value="Chromosome 3"/>
</dbReference>
<protein>
    <submittedName>
        <fullName evidence="2">Uncharacterized protein</fullName>
    </submittedName>
</protein>
<feature type="transmembrane region" description="Helical" evidence="1">
    <location>
        <begin position="6"/>
        <end position="26"/>
    </location>
</feature>
<evidence type="ECO:0000313" key="3">
    <source>
        <dbReference type="Proteomes" id="UP001358586"/>
    </source>
</evidence>
<evidence type="ECO:0000313" key="2">
    <source>
        <dbReference type="EMBL" id="KAK5839398.1"/>
    </source>
</evidence>
<comment type="caution">
    <text evidence="2">The sequence shown here is derived from an EMBL/GenBank/DDBJ whole genome shotgun (WGS) entry which is preliminary data.</text>
</comment>
<evidence type="ECO:0000256" key="1">
    <source>
        <dbReference type="SAM" id="Phobius"/>
    </source>
</evidence>
<reference evidence="2 3" key="1">
    <citation type="submission" date="2023-03" db="EMBL/GenBank/DDBJ databases">
        <title>WGS of Gossypium arboreum.</title>
        <authorList>
            <person name="Yu D."/>
        </authorList>
    </citation>
    <scope>NUCLEOTIDE SEQUENCE [LARGE SCALE GENOMIC DNA]</scope>
    <source>
        <tissue evidence="2">Leaf</tissue>
    </source>
</reference>